<evidence type="ECO:0000256" key="2">
    <source>
        <dbReference type="SAM" id="Phobius"/>
    </source>
</evidence>
<dbReference type="AlphaFoldDB" id="A0A836HKR5"/>
<evidence type="ECO:0000313" key="3">
    <source>
        <dbReference type="EMBL" id="KAG5478615.1"/>
    </source>
</evidence>
<sequence>MLRIAHLCARRGIHGRQPAAPLPQPPHYSGSSSGPSRRLTMSKRRLMMRQKHYCRTTSSGPICVMLMSYVCYVIYQTRYGSDDDRMFR</sequence>
<dbReference type="RefSeq" id="XP_067178556.1">
    <property type="nucleotide sequence ID" value="XM_067323451.1"/>
</dbReference>
<comment type="caution">
    <text evidence="3">The sequence shown here is derived from an EMBL/GenBank/DDBJ whole genome shotgun (WGS) entry which is preliminary data.</text>
</comment>
<dbReference type="KEGG" id="lmat:92515963"/>
<reference evidence="4" key="2">
    <citation type="journal article" date="2021" name="Sci. Data">
        <title>Chromosome-scale genome sequencing, assembly and annotation of six genomes from subfamily Leishmaniinae.</title>
        <authorList>
            <person name="Almutairi H."/>
            <person name="Urbaniak M.D."/>
            <person name="Bates M.D."/>
            <person name="Jariyapan N."/>
            <person name="Kwakye-Nuako G."/>
            <person name="Thomaz Soccol V."/>
            <person name="Al-Salem W.S."/>
            <person name="Dillon R.J."/>
            <person name="Bates P.A."/>
            <person name="Gatherer D."/>
        </authorList>
    </citation>
    <scope>NUCLEOTIDE SEQUENCE [LARGE SCALE GENOMIC DNA]</scope>
</reference>
<name>A0A836HKR5_9TRYP</name>
<dbReference type="Proteomes" id="UP000673552">
    <property type="component" value="Unassembled WGS sequence"/>
</dbReference>
<dbReference type="EMBL" id="JAFEUZ010000023">
    <property type="protein sequence ID" value="KAG5478615.1"/>
    <property type="molecule type" value="Genomic_DNA"/>
</dbReference>
<evidence type="ECO:0000313" key="4">
    <source>
        <dbReference type="Proteomes" id="UP000673552"/>
    </source>
</evidence>
<feature type="region of interest" description="Disordered" evidence="1">
    <location>
        <begin position="15"/>
        <end position="40"/>
    </location>
</feature>
<dbReference type="OrthoDB" id="257283at2759"/>
<protein>
    <submittedName>
        <fullName evidence="3">Uncharacterized protein</fullName>
    </submittedName>
</protein>
<feature type="transmembrane region" description="Helical" evidence="2">
    <location>
        <begin position="53"/>
        <end position="75"/>
    </location>
</feature>
<gene>
    <name evidence="3" type="ORF">LSCM1_06018</name>
</gene>
<keyword evidence="2" id="KW-0812">Transmembrane</keyword>
<keyword evidence="2" id="KW-0472">Membrane</keyword>
<keyword evidence="4" id="KW-1185">Reference proteome</keyword>
<reference evidence="4" key="1">
    <citation type="journal article" date="2021" name="Microbiol. Resour. Announc.">
        <title>LGAAP: Leishmaniinae Genome Assembly and Annotation Pipeline.</title>
        <authorList>
            <person name="Almutairi H."/>
            <person name="Urbaniak M.D."/>
            <person name="Bates M.D."/>
            <person name="Jariyapan N."/>
            <person name="Kwakye-Nuako G."/>
            <person name="Thomaz-Soccol V."/>
            <person name="Al-Salem W.S."/>
            <person name="Dillon R.J."/>
            <person name="Bates P.A."/>
            <person name="Gatherer D."/>
        </authorList>
    </citation>
    <scope>NUCLEOTIDE SEQUENCE [LARGE SCALE GENOMIC DNA]</scope>
</reference>
<proteinExistence type="predicted"/>
<feature type="compositionally biased region" description="Low complexity" evidence="1">
    <location>
        <begin position="29"/>
        <end position="38"/>
    </location>
</feature>
<organism evidence="3 4">
    <name type="scientific">Leishmania martiniquensis</name>
    <dbReference type="NCBI Taxonomy" id="1580590"/>
    <lineage>
        <taxon>Eukaryota</taxon>
        <taxon>Discoba</taxon>
        <taxon>Euglenozoa</taxon>
        <taxon>Kinetoplastea</taxon>
        <taxon>Metakinetoplastina</taxon>
        <taxon>Trypanosomatida</taxon>
        <taxon>Trypanosomatidae</taxon>
        <taxon>Leishmaniinae</taxon>
        <taxon>Leishmania</taxon>
    </lineage>
</organism>
<dbReference type="GeneID" id="92515963"/>
<accession>A0A836HKR5</accession>
<keyword evidence="2" id="KW-1133">Transmembrane helix</keyword>
<evidence type="ECO:0000256" key="1">
    <source>
        <dbReference type="SAM" id="MobiDB-lite"/>
    </source>
</evidence>